<dbReference type="InterPro" id="IPR007502">
    <property type="entry name" value="Helicase-assoc_dom"/>
</dbReference>
<comment type="subcellular location">
    <subcellularLocation>
        <location evidence="1">Nucleus</location>
    </subcellularLocation>
</comment>
<dbReference type="PANTHER" id="PTHR18934">
    <property type="entry name" value="ATP-DEPENDENT RNA HELICASE"/>
    <property type="match status" value="1"/>
</dbReference>
<dbReference type="GO" id="GO:0071006">
    <property type="term" value="C:U2-type catalytic step 1 spliceosome"/>
    <property type="evidence" value="ECO:0007669"/>
    <property type="project" value="UniProtKB-ARBA"/>
</dbReference>
<dbReference type="SMART" id="SM00487">
    <property type="entry name" value="DEXDc"/>
    <property type="match status" value="1"/>
</dbReference>
<dbReference type="GO" id="GO:0005524">
    <property type="term" value="F:ATP binding"/>
    <property type="evidence" value="ECO:0007669"/>
    <property type="project" value="UniProtKB-KW"/>
</dbReference>
<feature type="compositionally biased region" description="Basic and acidic residues" evidence="12">
    <location>
        <begin position="58"/>
        <end position="74"/>
    </location>
</feature>
<reference evidence="15" key="1">
    <citation type="submission" date="2011-10" db="EMBL/GenBank/DDBJ databases">
        <authorList>
            <person name="Genoscope - CEA"/>
        </authorList>
    </citation>
    <scope>NUCLEOTIDE SEQUENCE</scope>
</reference>
<dbReference type="OrthoDB" id="10253254at2759"/>
<dbReference type="GO" id="GO:0016787">
    <property type="term" value="F:hydrolase activity"/>
    <property type="evidence" value="ECO:0007669"/>
    <property type="project" value="UniProtKB-KW"/>
</dbReference>
<protein>
    <recommendedName>
        <fullName evidence="2">RNA helicase</fullName>
        <ecNumber evidence="2">3.6.4.13</ecNumber>
    </recommendedName>
</protein>
<keyword evidence="5" id="KW-0378">Hydrolase</keyword>
<evidence type="ECO:0000256" key="12">
    <source>
        <dbReference type="SAM" id="MobiDB-lite"/>
    </source>
</evidence>
<name>G8YK67_PICSO</name>
<evidence type="ECO:0000256" key="10">
    <source>
        <dbReference type="ARBA" id="ARBA00047984"/>
    </source>
</evidence>
<dbReference type="OMA" id="DGMMLKE"/>
<dbReference type="InterPro" id="IPR011545">
    <property type="entry name" value="DEAD/DEAH_box_helicase_dom"/>
</dbReference>
<dbReference type="GO" id="GO:0071826">
    <property type="term" value="P:protein-RNA complex organization"/>
    <property type="evidence" value="ECO:0007669"/>
    <property type="project" value="UniProtKB-ARBA"/>
</dbReference>
<feature type="domain" description="Helicase ATP-binding" evidence="13">
    <location>
        <begin position="272"/>
        <end position="440"/>
    </location>
</feature>
<dbReference type="FunFam" id="3.40.50.300:FF:000007">
    <property type="entry name" value="Pre-mRNA-splicing factor ATP-dependent RNA helicase"/>
    <property type="match status" value="1"/>
</dbReference>
<keyword evidence="11" id="KW-0175">Coiled coil</keyword>
<evidence type="ECO:0000256" key="4">
    <source>
        <dbReference type="ARBA" id="ARBA00022741"/>
    </source>
</evidence>
<dbReference type="InterPro" id="IPR003593">
    <property type="entry name" value="AAA+_ATPase"/>
</dbReference>
<feature type="compositionally biased region" description="Polar residues" evidence="12">
    <location>
        <begin position="45"/>
        <end position="57"/>
    </location>
</feature>
<evidence type="ECO:0000259" key="14">
    <source>
        <dbReference type="PROSITE" id="PS51194"/>
    </source>
</evidence>
<dbReference type="GO" id="GO:0000398">
    <property type="term" value="P:mRNA splicing, via spliceosome"/>
    <property type="evidence" value="ECO:0007669"/>
    <property type="project" value="UniProtKB-ARBA"/>
</dbReference>
<dbReference type="SUPFAM" id="SSF52540">
    <property type="entry name" value="P-loop containing nucleoside triphosphate hydrolases"/>
    <property type="match status" value="1"/>
</dbReference>
<dbReference type="Pfam" id="PF00270">
    <property type="entry name" value="DEAD"/>
    <property type="match status" value="1"/>
</dbReference>
<evidence type="ECO:0000259" key="13">
    <source>
        <dbReference type="PROSITE" id="PS51192"/>
    </source>
</evidence>
<dbReference type="EC" id="3.6.4.13" evidence="2"/>
<evidence type="ECO:0000256" key="7">
    <source>
        <dbReference type="ARBA" id="ARBA00022840"/>
    </source>
</evidence>
<evidence type="ECO:0000256" key="1">
    <source>
        <dbReference type="ARBA" id="ARBA00004123"/>
    </source>
</evidence>
<dbReference type="EMBL" id="FO082052">
    <property type="protein sequence ID" value="CCE80712.1"/>
    <property type="molecule type" value="Genomic_DNA"/>
</dbReference>
<keyword evidence="17" id="KW-1185">Reference proteome</keyword>
<keyword evidence="4" id="KW-0547">Nucleotide-binding</keyword>
<keyword evidence="7" id="KW-0067">ATP-binding</keyword>
<feature type="domain" description="Helicase C-terminal" evidence="14">
    <location>
        <begin position="465"/>
        <end position="639"/>
    </location>
</feature>
<accession>G8YK67</accession>
<dbReference type="InterPro" id="IPR001650">
    <property type="entry name" value="Helicase_C-like"/>
</dbReference>
<dbReference type="Pfam" id="PF04408">
    <property type="entry name" value="WHD_HA2"/>
    <property type="match status" value="1"/>
</dbReference>
<dbReference type="Pfam" id="PF21010">
    <property type="entry name" value="HA2_C"/>
    <property type="match status" value="1"/>
</dbReference>
<keyword evidence="9" id="KW-0539">Nucleus</keyword>
<keyword evidence="6" id="KW-0347">Helicase</keyword>
<proteinExistence type="predicted"/>
<dbReference type="AlphaFoldDB" id="G8YK67"/>
<dbReference type="PROSITE" id="PS51192">
    <property type="entry name" value="HELICASE_ATP_BIND_1"/>
    <property type="match status" value="1"/>
</dbReference>
<dbReference type="GO" id="GO:0022613">
    <property type="term" value="P:ribonucleoprotein complex biogenesis"/>
    <property type="evidence" value="ECO:0007669"/>
    <property type="project" value="UniProtKB-ARBA"/>
</dbReference>
<dbReference type="Gene3D" id="3.40.50.300">
    <property type="entry name" value="P-loop containing nucleotide triphosphate hydrolases"/>
    <property type="match status" value="2"/>
</dbReference>
<sequence length="905" mass="103149">MEDRVKKGYGGRRRRQSIDSDSTSDNEEVTSTNLVPDSKVRSQQDGETETAATNVSQEPEKEKEEYDKLREASRRSYLEKRHLSKLLDLENEINLLEEKKKKRKLSRHEQDDYEYKNKVYTLLKEREEHGSLMEQENYQIIDDYVTAEGKLDKKRKIETLRSKEKYDDSEDVVKQRNKNHQYEHSWEVDQLRKSQIAGVSASDEIQLADGGEYDFVFDESQMVDFDDDEALEGDDMEHSDDSNADVDYSSIRKSIEDVRKSLPAYRFRDQFLNEIEASQILIVVGETGSGKTTQLPQYLNEAGYTKGNDGKQLLIACTQPRRVAATSVAKRVSEEMNVDLGAEVGYSVRFEDMTSDKTKIKYLTDGMLLREFLSDPELSSYGAVMIDEAHERTISTEIILSLLKDLCKVRKDLKLIIASATINAEKFSKYFDNAPIFNIPGRRFPVDIHYTKNPEANYIQAAITTVFQIHISQPLPGDILVFLTGQDEIEQMQESLQDACHKFGSSIKPLVICSIYANMPIELQKTIFEPTPPDARKVVLATNIAETSITIDGISYVIDPGYVKENVFNPVTAMDSLVVVPCSRASANQRAGRAGRVGPGKCFRLYTKWSFYNEISANPTPEILRVNLTTVVLLLLSLGITDLIHFDFIDPPSTDSLIKSLELLYALGALNSKGELTRTGRKMAEFPIDVKVAKCLLASSSYGVSEEILTIISMLGESAMLFYRPKDKKEQADKSKETFHVPEGDHLTLLNIWNQWYETGYSVQWCQDKFIQYRSLKRAREVKKQLKKLCVRNGIEITSSDDVNKDLMIRKAITAGFFPNIARLSKTGDSYRTLKKNHTVHIHPSSVIYTVKPPPKLVLYHELVLTSKEFMRSCMLIEHKWLEELAPHYYSTSELELIQVKPKRA</sequence>
<dbReference type="FunCoup" id="G8YK67">
    <property type="interactions" value="177"/>
</dbReference>
<dbReference type="Proteomes" id="UP000005222">
    <property type="component" value="Chromosome G"/>
</dbReference>
<evidence type="ECO:0000313" key="15">
    <source>
        <dbReference type="EMBL" id="CCE79947.1"/>
    </source>
</evidence>
<gene>
    <name evidence="15" type="primary">Piso0_003040</name>
    <name evidence="15" type="ORF">GNLVRS01_PISO0G03570g</name>
    <name evidence="16" type="ORF">GNLVRS01_PISO0H03571g</name>
</gene>
<feature type="region of interest" description="Disordered" evidence="12">
    <location>
        <begin position="1"/>
        <end position="74"/>
    </location>
</feature>
<dbReference type="EMBL" id="FO082053">
    <property type="protein sequence ID" value="CCE79947.1"/>
    <property type="molecule type" value="Genomic_DNA"/>
</dbReference>
<dbReference type="GO" id="GO:0071013">
    <property type="term" value="C:catalytic step 2 spliceosome"/>
    <property type="evidence" value="ECO:0007669"/>
    <property type="project" value="TreeGrafter"/>
</dbReference>
<keyword evidence="8" id="KW-0508">mRNA splicing</keyword>
<evidence type="ECO:0000256" key="3">
    <source>
        <dbReference type="ARBA" id="ARBA00022664"/>
    </source>
</evidence>
<dbReference type="Pfam" id="PF07717">
    <property type="entry name" value="OB_NTP_bind"/>
    <property type="match status" value="1"/>
</dbReference>
<dbReference type="Proteomes" id="UP000005222">
    <property type="component" value="Chromosome H"/>
</dbReference>
<dbReference type="SMART" id="SM00382">
    <property type="entry name" value="AAA"/>
    <property type="match status" value="1"/>
</dbReference>
<comment type="catalytic activity">
    <reaction evidence="10">
        <text>ATP + H2O = ADP + phosphate + H(+)</text>
        <dbReference type="Rhea" id="RHEA:13065"/>
        <dbReference type="ChEBI" id="CHEBI:15377"/>
        <dbReference type="ChEBI" id="CHEBI:15378"/>
        <dbReference type="ChEBI" id="CHEBI:30616"/>
        <dbReference type="ChEBI" id="CHEBI:43474"/>
        <dbReference type="ChEBI" id="CHEBI:456216"/>
        <dbReference type="EC" id="3.6.4.13"/>
    </reaction>
</comment>
<evidence type="ECO:0000256" key="6">
    <source>
        <dbReference type="ARBA" id="ARBA00022806"/>
    </source>
</evidence>
<dbReference type="FunFam" id="3.40.50.300:FF:000726">
    <property type="entry name" value="Pre-mRNA-splicing factor ATP-dependent RNA helicase"/>
    <property type="match status" value="1"/>
</dbReference>
<evidence type="ECO:0000256" key="8">
    <source>
        <dbReference type="ARBA" id="ARBA00023187"/>
    </source>
</evidence>
<evidence type="ECO:0000313" key="16">
    <source>
        <dbReference type="EMBL" id="CCE80712.1"/>
    </source>
</evidence>
<evidence type="ECO:0000256" key="9">
    <source>
        <dbReference type="ARBA" id="ARBA00023242"/>
    </source>
</evidence>
<dbReference type="eggNOG" id="KOG0923">
    <property type="taxonomic scope" value="Eukaryota"/>
</dbReference>
<dbReference type="PROSITE" id="PS51194">
    <property type="entry name" value="HELICASE_CTER"/>
    <property type="match status" value="1"/>
</dbReference>
<reference evidence="17" key="2">
    <citation type="journal article" date="2012" name="G3 (Bethesda)">
        <title>Pichia sorbitophila, an interspecies yeast hybrid reveals early steps of genome resolution following polyploidization.</title>
        <authorList>
            <person name="Leh Louis V."/>
            <person name="Despons L."/>
            <person name="Friedrich A."/>
            <person name="Martin T."/>
            <person name="Durrens P."/>
            <person name="Casaregola S."/>
            <person name="Neuveglise C."/>
            <person name="Fairhead C."/>
            <person name="Marck C."/>
            <person name="Cruz J.A."/>
            <person name="Straub M.L."/>
            <person name="Kugler V."/>
            <person name="Sacerdot C."/>
            <person name="Uzunov Z."/>
            <person name="Thierry A."/>
            <person name="Weiss S."/>
            <person name="Bleykasten C."/>
            <person name="De Montigny J."/>
            <person name="Jacques N."/>
            <person name="Jung P."/>
            <person name="Lemaire M."/>
            <person name="Mallet S."/>
            <person name="Morel G."/>
            <person name="Richard G.F."/>
            <person name="Sarkar A."/>
            <person name="Savel G."/>
            <person name="Schacherer J."/>
            <person name="Seret M.L."/>
            <person name="Talla E."/>
            <person name="Samson G."/>
            <person name="Jubin C."/>
            <person name="Poulain J."/>
            <person name="Vacherie B."/>
            <person name="Barbe V."/>
            <person name="Pelletier E."/>
            <person name="Sherman D.J."/>
            <person name="Westhof E."/>
            <person name="Weissenbach J."/>
            <person name="Baret P.V."/>
            <person name="Wincker P."/>
            <person name="Gaillardin C."/>
            <person name="Dujon B."/>
            <person name="Souciet J.L."/>
        </authorList>
    </citation>
    <scope>NUCLEOTIDE SEQUENCE [LARGE SCALE GENOMIC DNA]</scope>
    <source>
        <strain evidence="17">ATCC MYA-4447 / BCRC 22081 / CBS 7064 / NBRC 10061 / NRRL Y-12695</strain>
    </source>
</reference>
<dbReference type="FunFam" id="1.20.120.1080:FF:000001">
    <property type="entry name" value="Pre-mRNA-splicing factor ATP-dependent RNA helicase"/>
    <property type="match status" value="1"/>
</dbReference>
<evidence type="ECO:0000256" key="11">
    <source>
        <dbReference type="SAM" id="Coils"/>
    </source>
</evidence>
<dbReference type="InterPro" id="IPR014001">
    <property type="entry name" value="Helicase_ATP-bd"/>
</dbReference>
<dbReference type="InterPro" id="IPR002464">
    <property type="entry name" value="DNA/RNA_helicase_DEAH_CS"/>
</dbReference>
<dbReference type="CDD" id="cd18791">
    <property type="entry name" value="SF2_C_RHA"/>
    <property type="match status" value="1"/>
</dbReference>
<feature type="coiled-coil region" evidence="11">
    <location>
        <begin position="79"/>
        <end position="106"/>
    </location>
</feature>
<dbReference type="SMART" id="SM00847">
    <property type="entry name" value="HA2"/>
    <property type="match status" value="1"/>
</dbReference>
<dbReference type="PANTHER" id="PTHR18934:SF83">
    <property type="entry name" value="PRE-MRNA-SPLICING FACTOR ATP-DEPENDENT RNA HELICASE DHX16"/>
    <property type="match status" value="1"/>
</dbReference>
<evidence type="ECO:0000256" key="5">
    <source>
        <dbReference type="ARBA" id="ARBA00022801"/>
    </source>
</evidence>
<keyword evidence="3" id="KW-0507">mRNA processing</keyword>
<organism evidence="15 17">
    <name type="scientific">Pichia sorbitophila (strain ATCC MYA-4447 / BCRC 22081 / CBS 7064 / NBRC 10061 / NRRL Y-12695)</name>
    <name type="common">Hybrid yeast</name>
    <dbReference type="NCBI Taxonomy" id="559304"/>
    <lineage>
        <taxon>Eukaryota</taxon>
        <taxon>Fungi</taxon>
        <taxon>Dikarya</taxon>
        <taxon>Ascomycota</taxon>
        <taxon>Saccharomycotina</taxon>
        <taxon>Pichiomycetes</taxon>
        <taxon>Debaryomycetaceae</taxon>
        <taxon>Millerozyma</taxon>
    </lineage>
</organism>
<dbReference type="HOGENOM" id="CLU_001832_7_0_1"/>
<dbReference type="InterPro" id="IPR027417">
    <property type="entry name" value="P-loop_NTPase"/>
</dbReference>
<dbReference type="PROSITE" id="PS00690">
    <property type="entry name" value="DEAH_ATP_HELICASE"/>
    <property type="match status" value="1"/>
</dbReference>
<dbReference type="Gene3D" id="1.20.120.1080">
    <property type="match status" value="1"/>
</dbReference>
<evidence type="ECO:0000256" key="2">
    <source>
        <dbReference type="ARBA" id="ARBA00012552"/>
    </source>
</evidence>
<dbReference type="GO" id="GO:0003723">
    <property type="term" value="F:RNA binding"/>
    <property type="evidence" value="ECO:0007669"/>
    <property type="project" value="TreeGrafter"/>
</dbReference>
<dbReference type="Pfam" id="PF00271">
    <property type="entry name" value="Helicase_C"/>
    <property type="match status" value="1"/>
</dbReference>
<dbReference type="STRING" id="559304.G8YK67"/>
<dbReference type="SMART" id="SM00490">
    <property type="entry name" value="HELICc"/>
    <property type="match status" value="1"/>
</dbReference>
<dbReference type="InterPro" id="IPR011709">
    <property type="entry name" value="DEAD-box_helicase_OB_fold"/>
</dbReference>
<evidence type="ECO:0000313" key="17">
    <source>
        <dbReference type="Proteomes" id="UP000005222"/>
    </source>
</evidence>
<dbReference type="InParanoid" id="G8YK67"/>
<dbReference type="InterPro" id="IPR048333">
    <property type="entry name" value="HA2_WH"/>
</dbReference>
<dbReference type="GO" id="GO:0003724">
    <property type="term" value="F:RNA helicase activity"/>
    <property type="evidence" value="ECO:0007669"/>
    <property type="project" value="UniProtKB-EC"/>
</dbReference>